<comment type="similarity">
    <text evidence="2">Belongs to the orthobunyavirus nucleocapsid protein family.</text>
</comment>
<protein>
    <recommendedName>
        <fullName evidence="3">Nucleoprotein</fullName>
    </recommendedName>
    <alternativeName>
        <fullName evidence="8">Nucleocapsid protein</fullName>
    </alternativeName>
</protein>
<evidence type="ECO:0000256" key="6">
    <source>
        <dbReference type="ARBA" id="ARBA00023086"/>
    </source>
</evidence>
<dbReference type="EMBL" id="MG792212">
    <property type="protein sequence ID" value="AZM68669.1"/>
    <property type="molecule type" value="Viral_cRNA"/>
</dbReference>
<evidence type="ECO:0000256" key="8">
    <source>
        <dbReference type="ARBA" id="ARBA00033344"/>
    </source>
</evidence>
<evidence type="ECO:0000256" key="5">
    <source>
        <dbReference type="ARBA" id="ARBA00022884"/>
    </source>
</evidence>
<evidence type="ECO:0000256" key="4">
    <source>
        <dbReference type="ARBA" id="ARBA00022844"/>
    </source>
</evidence>
<keyword evidence="5" id="KW-0694">RNA-binding</keyword>
<evidence type="ECO:0000313" key="9">
    <source>
        <dbReference type="EMBL" id="AZM68669.1"/>
    </source>
</evidence>
<dbReference type="GO" id="GO:0019013">
    <property type="term" value="C:viral nucleocapsid"/>
    <property type="evidence" value="ECO:0007669"/>
    <property type="project" value="UniProtKB-KW"/>
</dbReference>
<accession>A0A3Q8VR88</accession>
<keyword evidence="6 9" id="KW-0543">Viral nucleoprotein</keyword>
<dbReference type="InterPro" id="IPR001784">
    <property type="entry name" value="Bunya_nucleocap"/>
</dbReference>
<evidence type="ECO:0000256" key="3">
    <source>
        <dbReference type="ARBA" id="ARBA00014389"/>
    </source>
</evidence>
<organism evidence="9">
    <name type="scientific">Triniti virus</name>
    <dbReference type="NCBI Taxonomy" id="2496585"/>
    <lineage>
        <taxon>Viruses</taxon>
        <taxon>Riboviria</taxon>
        <taxon>Orthornavirae</taxon>
        <taxon>Negarnaviricota</taxon>
        <taxon>Polyploviricotina</taxon>
        <taxon>Bunyaviricetes</taxon>
        <taxon>Elliovirales</taxon>
        <taxon>Peribunyaviridae</taxon>
        <taxon>Orthobunyavirus</taxon>
        <taxon>Orthobunyavirus trinitiense</taxon>
    </lineage>
</organism>
<dbReference type="GO" id="GO:0003723">
    <property type="term" value="F:RNA binding"/>
    <property type="evidence" value="ECO:0007669"/>
    <property type="project" value="UniProtKB-KW"/>
</dbReference>
<sequence>MEDNQEFDFTFDDPGTIAQSDFNPVAAQKLFEDEHPEVDVNVVRVFFLHAGKMKEKMRVCNKQIIKAKFEKLEVEIVNTHNPMFRSRDLGPDELTLHRLSGFLAVAALKMYKERSKAEKIRFKEQVIMPLAESAGVSWEKATCAEMYLGFAPGTEFFLKEFGFYPLVIGIVRVKKGLMDPEYLTKTLRQRYDKELPVDWMTSKKSEITKKVTDMEKFAMRKISTKPHIEEFLKSLGLSGSATATILRK</sequence>
<evidence type="ECO:0000256" key="1">
    <source>
        <dbReference type="ARBA" id="ARBA00004328"/>
    </source>
</evidence>
<dbReference type="Gene3D" id="1.20.142.20">
    <property type="match status" value="1"/>
</dbReference>
<dbReference type="Gene3D" id="1.10.472.180">
    <property type="entry name" value="Bunyavirus nucleocapsid (N) protein, C-terminal domain"/>
    <property type="match status" value="1"/>
</dbReference>
<comment type="subcellular location">
    <subcellularLocation>
        <location evidence="1">Virion</location>
    </subcellularLocation>
</comment>
<evidence type="ECO:0000256" key="7">
    <source>
        <dbReference type="ARBA" id="ARBA00023274"/>
    </source>
</evidence>
<dbReference type="InterPro" id="IPR043011">
    <property type="entry name" value="Bunya_nucleocap_C"/>
</dbReference>
<keyword evidence="4" id="KW-0946">Virion</keyword>
<reference evidence="9" key="1">
    <citation type="submission" date="2018-01" db="EMBL/GenBank/DDBJ databases">
        <title>Molecular characterization of Triniti virus and taxonomic reclassification in Peribunyaviridae Family.</title>
        <authorList>
            <person name="Lima J.A."/>
            <person name="Tesh R.B."/>
            <person name="Silva S.P."/>
            <person name="Nunes M.R.T."/>
            <person name="Vasconcelos P.F.C."/>
            <person name="Chiang J.O."/>
        </authorList>
    </citation>
    <scope>NUCLEOTIDE SEQUENCE</scope>
    <source>
        <strain evidence="9">BeAr800584</strain>
    </source>
</reference>
<name>A0A3Q8VR88_9VIRU</name>
<dbReference type="Pfam" id="PF00952">
    <property type="entry name" value="Bunya_nucleocap"/>
    <property type="match status" value="1"/>
</dbReference>
<evidence type="ECO:0000256" key="2">
    <source>
        <dbReference type="ARBA" id="ARBA00006516"/>
    </source>
</evidence>
<keyword evidence="7" id="KW-0687">Ribonucleoprotein</keyword>
<dbReference type="InterPro" id="IPR043012">
    <property type="entry name" value="Bunya_nucleocap_N"/>
</dbReference>
<dbReference type="GO" id="GO:1990904">
    <property type="term" value="C:ribonucleoprotein complex"/>
    <property type="evidence" value="ECO:0007669"/>
    <property type="project" value="UniProtKB-KW"/>
</dbReference>
<proteinExistence type="inferred from homology"/>